<organism evidence="1 2">
    <name type="scientific">Clonostachys byssicola</name>
    <dbReference type="NCBI Taxonomy" id="160290"/>
    <lineage>
        <taxon>Eukaryota</taxon>
        <taxon>Fungi</taxon>
        <taxon>Dikarya</taxon>
        <taxon>Ascomycota</taxon>
        <taxon>Pezizomycotina</taxon>
        <taxon>Sordariomycetes</taxon>
        <taxon>Hypocreomycetidae</taxon>
        <taxon>Hypocreales</taxon>
        <taxon>Bionectriaceae</taxon>
        <taxon>Clonostachys</taxon>
    </lineage>
</organism>
<name>A0A9N9UJG0_9HYPO</name>
<dbReference type="AlphaFoldDB" id="A0A9N9UJG0"/>
<dbReference type="InterPro" id="IPR021833">
    <property type="entry name" value="DUF3425"/>
</dbReference>
<dbReference type="EMBL" id="CABFNO020001448">
    <property type="protein sequence ID" value="CAG9988227.1"/>
    <property type="molecule type" value="Genomic_DNA"/>
</dbReference>
<dbReference type="PANTHER" id="PTHR38116:SF1">
    <property type="entry name" value="BZIP DOMAIN-CONTAINING PROTEIN"/>
    <property type="match status" value="1"/>
</dbReference>
<gene>
    <name evidence="1" type="ORF">CBYS24578_00016454</name>
</gene>
<sequence>MALLGLSEALPPAKQSALLLPPLLIPSPPAFPTSLYPTSLQLSMVYDPRISIVPCAAMRNNLIIFSGIYDMEELVSDLHGGLFEGFLDADMSGVMIWGEPWRSASWEVTDGFARKWGFLLEGCPDIQDATNRWRESRGEEPICWDTIPTLEKSKTQALRGKVALDCVANEL</sequence>
<evidence type="ECO:0000313" key="1">
    <source>
        <dbReference type="EMBL" id="CAG9988227.1"/>
    </source>
</evidence>
<proteinExistence type="predicted"/>
<dbReference type="Pfam" id="PF11905">
    <property type="entry name" value="DUF3425"/>
    <property type="match status" value="1"/>
</dbReference>
<evidence type="ECO:0000313" key="2">
    <source>
        <dbReference type="Proteomes" id="UP000754883"/>
    </source>
</evidence>
<dbReference type="PANTHER" id="PTHR38116">
    <property type="entry name" value="CHROMOSOME 7, WHOLE GENOME SHOTGUN SEQUENCE"/>
    <property type="match status" value="1"/>
</dbReference>
<dbReference type="OrthoDB" id="2245989at2759"/>
<protein>
    <submittedName>
        <fullName evidence="1">Uncharacterized protein</fullName>
    </submittedName>
</protein>
<keyword evidence="2" id="KW-1185">Reference proteome</keyword>
<comment type="caution">
    <text evidence="1">The sequence shown here is derived from an EMBL/GenBank/DDBJ whole genome shotgun (WGS) entry which is preliminary data.</text>
</comment>
<reference evidence="2" key="1">
    <citation type="submission" date="2019-06" db="EMBL/GenBank/DDBJ databases">
        <authorList>
            <person name="Broberg M."/>
        </authorList>
    </citation>
    <scope>NUCLEOTIDE SEQUENCE [LARGE SCALE GENOMIC DNA]</scope>
</reference>
<dbReference type="Proteomes" id="UP000754883">
    <property type="component" value="Unassembled WGS sequence"/>
</dbReference>
<accession>A0A9N9UJG0</accession>
<reference evidence="1 2" key="2">
    <citation type="submission" date="2021-10" db="EMBL/GenBank/DDBJ databases">
        <authorList>
            <person name="Piombo E."/>
        </authorList>
    </citation>
    <scope>NUCLEOTIDE SEQUENCE [LARGE SCALE GENOMIC DNA]</scope>
</reference>